<evidence type="ECO:0000313" key="2">
    <source>
        <dbReference type="EMBL" id="SHJ90247.1"/>
    </source>
</evidence>
<dbReference type="CDD" id="cd07012">
    <property type="entry name" value="PBP2_Bug_TTT"/>
    <property type="match status" value="1"/>
</dbReference>
<dbReference type="RefSeq" id="WP_086062327.1">
    <property type="nucleotide sequence ID" value="NZ_FQZF01000024.1"/>
</dbReference>
<dbReference type="SUPFAM" id="SSF53850">
    <property type="entry name" value="Periplasmic binding protein-like II"/>
    <property type="match status" value="1"/>
</dbReference>
<dbReference type="PANTHER" id="PTHR42928:SF5">
    <property type="entry name" value="BLR1237 PROTEIN"/>
    <property type="match status" value="1"/>
</dbReference>
<dbReference type="Proteomes" id="UP000184387">
    <property type="component" value="Unassembled WGS sequence"/>
</dbReference>
<dbReference type="PANTHER" id="PTHR42928">
    <property type="entry name" value="TRICARBOXYLATE-BINDING PROTEIN"/>
    <property type="match status" value="1"/>
</dbReference>
<dbReference type="STRING" id="198092.SAMN02745194_03692"/>
<dbReference type="InterPro" id="IPR005064">
    <property type="entry name" value="BUG"/>
</dbReference>
<name>A0A1M6N3K0_9PROT</name>
<evidence type="ECO:0000313" key="3">
    <source>
        <dbReference type="Proteomes" id="UP000184387"/>
    </source>
</evidence>
<accession>A0A1M6N3K0</accession>
<keyword evidence="3" id="KW-1185">Reference proteome</keyword>
<dbReference type="Gene3D" id="3.40.190.10">
    <property type="entry name" value="Periplasmic binding protein-like II"/>
    <property type="match status" value="1"/>
</dbReference>
<dbReference type="PIRSF" id="PIRSF017082">
    <property type="entry name" value="YflP"/>
    <property type="match status" value="1"/>
</dbReference>
<dbReference type="Gene3D" id="3.40.190.150">
    <property type="entry name" value="Bordetella uptake gene, domain 1"/>
    <property type="match status" value="1"/>
</dbReference>
<dbReference type="OrthoDB" id="7251893at2"/>
<dbReference type="AlphaFoldDB" id="A0A1M6N3K0"/>
<proteinExistence type="inferred from homology"/>
<dbReference type="Pfam" id="PF03401">
    <property type="entry name" value="TctC"/>
    <property type="match status" value="1"/>
</dbReference>
<keyword evidence="2" id="KW-0675">Receptor</keyword>
<comment type="similarity">
    <text evidence="1">Belongs to the UPF0065 (bug) family.</text>
</comment>
<protein>
    <submittedName>
        <fullName evidence="2">Tripartite-type tricarboxylate transporter, receptor component TctC</fullName>
    </submittedName>
</protein>
<gene>
    <name evidence="2" type="ORF">SAMN02745194_03692</name>
</gene>
<dbReference type="InterPro" id="IPR042100">
    <property type="entry name" value="Bug_dom1"/>
</dbReference>
<dbReference type="EMBL" id="FQZF01000024">
    <property type="protein sequence ID" value="SHJ90247.1"/>
    <property type="molecule type" value="Genomic_DNA"/>
</dbReference>
<reference evidence="2 3" key="1">
    <citation type="submission" date="2016-11" db="EMBL/GenBank/DDBJ databases">
        <authorList>
            <person name="Jaros S."/>
            <person name="Januszkiewicz K."/>
            <person name="Wedrychowicz H."/>
        </authorList>
    </citation>
    <scope>NUCLEOTIDE SEQUENCE [LARGE SCALE GENOMIC DNA]</scope>
    <source>
        <strain evidence="2 3">DSM 14916</strain>
    </source>
</reference>
<evidence type="ECO:0000256" key="1">
    <source>
        <dbReference type="ARBA" id="ARBA00006987"/>
    </source>
</evidence>
<organism evidence="2 3">
    <name type="scientific">Muricoccus roseus</name>
    <dbReference type="NCBI Taxonomy" id="198092"/>
    <lineage>
        <taxon>Bacteria</taxon>
        <taxon>Pseudomonadati</taxon>
        <taxon>Pseudomonadota</taxon>
        <taxon>Alphaproteobacteria</taxon>
        <taxon>Acetobacterales</taxon>
        <taxon>Roseomonadaceae</taxon>
        <taxon>Muricoccus</taxon>
    </lineage>
</organism>
<sequence length="354" mass="37414">MCSDVQLSSGQDGNAEGAAATVSANQATLGRRGAMKSLLFAGGIMSAPAPRAARAAAWPPQAIRIIVPFPAGRVTDVVARVIADSMRAAHGTTVIVDNRPGGNATIGMEALKRSAPDGATLLVGGLGSHGLPPAVIPNYPYDVNTDFAALAIMAEFVNVMVVGQQVPARSVREFIEYSKSRRGELNYVYTSNGASNQMTAELFKLQTDLDIVGVPLGQAGNSLIMLQRGDVQVAFENLPTVKGAIVGGSLRPLAVTSPYRTPQLPDVPTIMEAGVPDFSVTSWIGIYGPPGMDAALMALVEAELRRIAGTEEAKQMLQTAGFEPAFKPRAEFVPFQRGEVERWTRVARDAKIQA</sequence>